<evidence type="ECO:0000256" key="1">
    <source>
        <dbReference type="ARBA" id="ARBA00022741"/>
    </source>
</evidence>
<accession>A0A8H4AP48</accession>
<evidence type="ECO:0000313" key="2">
    <source>
        <dbReference type="EMBL" id="KAF0519079.1"/>
    </source>
</evidence>
<protein>
    <submittedName>
        <fullName evidence="2">Ras-related protein Rab-25-like</fullName>
    </submittedName>
</protein>
<evidence type="ECO:0000313" key="3">
    <source>
        <dbReference type="Proteomes" id="UP000439903"/>
    </source>
</evidence>
<keyword evidence="1" id="KW-0547">Nucleotide-binding</keyword>
<dbReference type="PRINTS" id="PR00449">
    <property type="entry name" value="RASTRNSFRMNG"/>
</dbReference>
<gene>
    <name evidence="2" type="ORF">F8M41_016686</name>
</gene>
<dbReference type="SUPFAM" id="SSF52540">
    <property type="entry name" value="P-loop containing nucleoside triphosphate hydrolases"/>
    <property type="match status" value="1"/>
</dbReference>
<organism evidence="2 3">
    <name type="scientific">Gigaspora margarita</name>
    <dbReference type="NCBI Taxonomy" id="4874"/>
    <lineage>
        <taxon>Eukaryota</taxon>
        <taxon>Fungi</taxon>
        <taxon>Fungi incertae sedis</taxon>
        <taxon>Mucoromycota</taxon>
        <taxon>Glomeromycotina</taxon>
        <taxon>Glomeromycetes</taxon>
        <taxon>Diversisporales</taxon>
        <taxon>Gigasporaceae</taxon>
        <taxon>Gigaspora</taxon>
    </lineage>
</organism>
<dbReference type="OrthoDB" id="2422070at2759"/>
<comment type="caution">
    <text evidence="2">The sequence shown here is derived from an EMBL/GenBank/DDBJ whole genome shotgun (WGS) entry which is preliminary data.</text>
</comment>
<dbReference type="EMBL" id="WTPW01000367">
    <property type="protein sequence ID" value="KAF0519079.1"/>
    <property type="molecule type" value="Genomic_DNA"/>
</dbReference>
<dbReference type="SMART" id="SM00175">
    <property type="entry name" value="RAB"/>
    <property type="match status" value="1"/>
</dbReference>
<dbReference type="GO" id="GO:0005525">
    <property type="term" value="F:GTP binding"/>
    <property type="evidence" value="ECO:0007669"/>
    <property type="project" value="InterPro"/>
</dbReference>
<dbReference type="InterPro" id="IPR005225">
    <property type="entry name" value="Small_GTP-bd"/>
</dbReference>
<dbReference type="InterPro" id="IPR001806">
    <property type="entry name" value="Small_GTPase"/>
</dbReference>
<dbReference type="Gene3D" id="3.40.50.300">
    <property type="entry name" value="P-loop containing nucleotide triphosphate hydrolases"/>
    <property type="match status" value="1"/>
</dbReference>
<dbReference type="NCBIfam" id="TIGR00231">
    <property type="entry name" value="small_GTP"/>
    <property type="match status" value="1"/>
</dbReference>
<dbReference type="AlphaFoldDB" id="A0A8H4AP48"/>
<dbReference type="PROSITE" id="PS51419">
    <property type="entry name" value="RAB"/>
    <property type="match status" value="1"/>
</dbReference>
<keyword evidence="3" id="KW-1185">Reference proteome</keyword>
<dbReference type="Proteomes" id="UP000439903">
    <property type="component" value="Unassembled WGS sequence"/>
</dbReference>
<name>A0A8H4AP48_GIGMA</name>
<dbReference type="InterPro" id="IPR027417">
    <property type="entry name" value="P-loop_NTPase"/>
</dbReference>
<proteinExistence type="predicted"/>
<dbReference type="Pfam" id="PF00071">
    <property type="entry name" value="Ras"/>
    <property type="match status" value="1"/>
</dbReference>
<dbReference type="PANTHER" id="PTHR47978">
    <property type="match status" value="1"/>
</dbReference>
<dbReference type="GO" id="GO:0003924">
    <property type="term" value="F:GTPase activity"/>
    <property type="evidence" value="ECO:0007669"/>
    <property type="project" value="InterPro"/>
</dbReference>
<sequence>MNRNYDFFLRIGVDGEKNVGKSCLISKFAKDDFKNGVYKETLRAYVTTTHIQLDNYTIKVEFLEIGDLRPNKIYYSYIDGAVLVYDISQSDSKTKIKELLLDEYSSYTNNKIPTMIIANKCDKNDFLEEKNYFGEEFLFNATSTEEKTSDSLNKILKDCISRLSDFKEVNDLNELTFPSNQFKFMMEHATQLYLYEIPKAIYGRQQQVEVLCDGIKGIKSFLSLVCI</sequence>
<reference evidence="2 3" key="1">
    <citation type="journal article" date="2019" name="Environ. Microbiol.">
        <title>At the nexus of three kingdoms: the genome of the mycorrhizal fungus Gigaspora margarita provides insights into plant, endobacterial and fungal interactions.</title>
        <authorList>
            <person name="Venice F."/>
            <person name="Ghignone S."/>
            <person name="Salvioli di Fossalunga A."/>
            <person name="Amselem J."/>
            <person name="Novero M."/>
            <person name="Xianan X."/>
            <person name="Sedzielewska Toro K."/>
            <person name="Morin E."/>
            <person name="Lipzen A."/>
            <person name="Grigoriev I.V."/>
            <person name="Henrissat B."/>
            <person name="Martin F.M."/>
            <person name="Bonfante P."/>
        </authorList>
    </citation>
    <scope>NUCLEOTIDE SEQUENCE [LARGE SCALE GENOMIC DNA]</scope>
    <source>
        <strain evidence="2 3">BEG34</strain>
    </source>
</reference>